<dbReference type="FunFam" id="3.10.50.40:FF:000006">
    <property type="entry name" value="Peptidyl-prolyl cis-trans isomerase"/>
    <property type="match status" value="1"/>
</dbReference>
<dbReference type="GO" id="GO:0006334">
    <property type="term" value="P:nucleosome assembly"/>
    <property type="evidence" value="ECO:0007669"/>
    <property type="project" value="InterPro"/>
</dbReference>
<dbReference type="SUPFAM" id="SSF54534">
    <property type="entry name" value="FKBP-like"/>
    <property type="match status" value="1"/>
</dbReference>
<feature type="domain" description="H15" evidence="8">
    <location>
        <begin position="1"/>
        <end position="73"/>
    </location>
</feature>
<dbReference type="InterPro" id="IPR036388">
    <property type="entry name" value="WH-like_DNA-bd_sf"/>
</dbReference>
<dbReference type="Gene3D" id="1.10.10.10">
    <property type="entry name" value="Winged helix-like DNA-binding domain superfamily/Winged helix DNA-binding domain"/>
    <property type="match status" value="1"/>
</dbReference>
<evidence type="ECO:0000256" key="2">
    <source>
        <dbReference type="ARBA" id="ARBA00013194"/>
    </source>
</evidence>
<dbReference type="AlphaFoldDB" id="A0A1Z5KA26"/>
<dbReference type="InterPro" id="IPR001179">
    <property type="entry name" value="PPIase_FKBP_dom"/>
</dbReference>
<keyword evidence="10" id="KW-1185">Reference proteome</keyword>
<evidence type="ECO:0000313" key="9">
    <source>
        <dbReference type="EMBL" id="GAX23005.1"/>
    </source>
</evidence>
<protein>
    <recommendedName>
        <fullName evidence="2 5">peptidylprolyl isomerase</fullName>
        <ecNumber evidence="2 5">5.2.1.8</ecNumber>
    </recommendedName>
</protein>
<evidence type="ECO:0000259" key="7">
    <source>
        <dbReference type="PROSITE" id="PS50059"/>
    </source>
</evidence>
<name>A0A1Z5KA26_FISSO</name>
<dbReference type="GO" id="GO:0003677">
    <property type="term" value="F:DNA binding"/>
    <property type="evidence" value="ECO:0007669"/>
    <property type="project" value="InterPro"/>
</dbReference>
<dbReference type="GO" id="GO:0003755">
    <property type="term" value="F:peptidyl-prolyl cis-trans isomerase activity"/>
    <property type="evidence" value="ECO:0007669"/>
    <property type="project" value="UniProtKB-KW"/>
</dbReference>
<dbReference type="PROSITE" id="PS50059">
    <property type="entry name" value="FKBP_PPIASE"/>
    <property type="match status" value="1"/>
</dbReference>
<dbReference type="InterPro" id="IPR005818">
    <property type="entry name" value="Histone_H1/H5_H15"/>
</dbReference>
<dbReference type="InterPro" id="IPR046357">
    <property type="entry name" value="PPIase_dom_sf"/>
</dbReference>
<dbReference type="GO" id="GO:0000786">
    <property type="term" value="C:nucleosome"/>
    <property type="evidence" value="ECO:0007669"/>
    <property type="project" value="InterPro"/>
</dbReference>
<comment type="caution">
    <text evidence="9">The sequence shown here is derived from an EMBL/GenBank/DDBJ whole genome shotgun (WGS) entry which is preliminary data.</text>
</comment>
<sequence>MSTKEVKTSSTKGLTKKTKASSTPATGVSRTAIAKYLQSSYNYDNPNALKRALQSGVTNKTLIQTGQSFRVAGDPVVSIPTVQVTVEDLVVGNNSEANKGDTVAVKYEGKLDDGTVFDAADSFTFTLGAGDVIKGWDQGIVGMKVGGKRKLFVPSSLGYGKRGSAPDIPPNADLHFVVTLLKIK</sequence>
<dbReference type="InParanoid" id="A0A1Z5KA26"/>
<evidence type="ECO:0000256" key="6">
    <source>
        <dbReference type="SAM" id="MobiDB-lite"/>
    </source>
</evidence>
<feature type="region of interest" description="Disordered" evidence="6">
    <location>
        <begin position="1"/>
        <end position="24"/>
    </location>
</feature>
<evidence type="ECO:0000256" key="5">
    <source>
        <dbReference type="PROSITE-ProRule" id="PRU00277"/>
    </source>
</evidence>
<dbReference type="Proteomes" id="UP000198406">
    <property type="component" value="Unassembled WGS sequence"/>
</dbReference>
<comment type="catalytic activity">
    <reaction evidence="1 5">
        <text>[protein]-peptidylproline (omega=180) = [protein]-peptidylproline (omega=0)</text>
        <dbReference type="Rhea" id="RHEA:16237"/>
        <dbReference type="Rhea" id="RHEA-COMP:10747"/>
        <dbReference type="Rhea" id="RHEA-COMP:10748"/>
        <dbReference type="ChEBI" id="CHEBI:83833"/>
        <dbReference type="ChEBI" id="CHEBI:83834"/>
        <dbReference type="EC" id="5.2.1.8"/>
    </reaction>
</comment>
<dbReference type="PROSITE" id="PS51504">
    <property type="entry name" value="H15"/>
    <property type="match status" value="1"/>
</dbReference>
<dbReference type="PANTHER" id="PTHR43811">
    <property type="entry name" value="FKBP-TYPE PEPTIDYL-PROLYL CIS-TRANS ISOMERASE FKPA"/>
    <property type="match status" value="1"/>
</dbReference>
<proteinExistence type="predicted"/>
<dbReference type="EC" id="5.2.1.8" evidence="2 5"/>
<dbReference type="Pfam" id="PF00538">
    <property type="entry name" value="Linker_histone"/>
    <property type="match status" value="1"/>
</dbReference>
<keyword evidence="4 5" id="KW-0413">Isomerase</keyword>
<evidence type="ECO:0000313" key="10">
    <source>
        <dbReference type="Proteomes" id="UP000198406"/>
    </source>
</evidence>
<evidence type="ECO:0000256" key="3">
    <source>
        <dbReference type="ARBA" id="ARBA00023110"/>
    </source>
</evidence>
<evidence type="ECO:0000259" key="8">
    <source>
        <dbReference type="PROSITE" id="PS51504"/>
    </source>
</evidence>
<accession>A0A1Z5KA26</accession>
<dbReference type="OrthoDB" id="1902587at2759"/>
<organism evidence="9 10">
    <name type="scientific">Fistulifera solaris</name>
    <name type="common">Oleaginous diatom</name>
    <dbReference type="NCBI Taxonomy" id="1519565"/>
    <lineage>
        <taxon>Eukaryota</taxon>
        <taxon>Sar</taxon>
        <taxon>Stramenopiles</taxon>
        <taxon>Ochrophyta</taxon>
        <taxon>Bacillariophyta</taxon>
        <taxon>Bacillariophyceae</taxon>
        <taxon>Bacillariophycidae</taxon>
        <taxon>Naviculales</taxon>
        <taxon>Naviculaceae</taxon>
        <taxon>Fistulifera</taxon>
    </lineage>
</organism>
<dbReference type="PANTHER" id="PTHR43811:SF19">
    <property type="entry name" value="39 KDA FK506-BINDING NUCLEAR PROTEIN"/>
    <property type="match status" value="1"/>
</dbReference>
<dbReference type="Pfam" id="PF00254">
    <property type="entry name" value="FKBP_C"/>
    <property type="match status" value="1"/>
</dbReference>
<gene>
    <name evidence="9" type="ORF">FisN_15Hh097</name>
</gene>
<evidence type="ECO:0000256" key="1">
    <source>
        <dbReference type="ARBA" id="ARBA00000971"/>
    </source>
</evidence>
<dbReference type="InterPro" id="IPR036390">
    <property type="entry name" value="WH_DNA-bd_sf"/>
</dbReference>
<dbReference type="Gene3D" id="3.10.50.40">
    <property type="match status" value="1"/>
</dbReference>
<feature type="domain" description="PPIase FKBP-type" evidence="7">
    <location>
        <begin position="100"/>
        <end position="184"/>
    </location>
</feature>
<reference evidence="9 10" key="1">
    <citation type="journal article" date="2015" name="Plant Cell">
        <title>Oil accumulation by the oleaginous diatom Fistulifera solaris as revealed by the genome and transcriptome.</title>
        <authorList>
            <person name="Tanaka T."/>
            <person name="Maeda Y."/>
            <person name="Veluchamy A."/>
            <person name="Tanaka M."/>
            <person name="Abida H."/>
            <person name="Marechal E."/>
            <person name="Bowler C."/>
            <person name="Muto M."/>
            <person name="Sunaga Y."/>
            <person name="Tanaka M."/>
            <person name="Yoshino T."/>
            <person name="Taniguchi T."/>
            <person name="Fukuda Y."/>
            <person name="Nemoto M."/>
            <person name="Matsumoto M."/>
            <person name="Wong P.S."/>
            <person name="Aburatani S."/>
            <person name="Fujibuchi W."/>
        </authorList>
    </citation>
    <scope>NUCLEOTIDE SEQUENCE [LARGE SCALE GENOMIC DNA]</scope>
    <source>
        <strain evidence="9 10">JPCC DA0580</strain>
    </source>
</reference>
<dbReference type="SUPFAM" id="SSF46785">
    <property type="entry name" value="Winged helix' DNA-binding domain"/>
    <property type="match status" value="1"/>
</dbReference>
<keyword evidence="3 5" id="KW-0697">Rotamase</keyword>
<evidence type="ECO:0000256" key="4">
    <source>
        <dbReference type="ARBA" id="ARBA00023235"/>
    </source>
</evidence>
<dbReference type="EMBL" id="BDSP01000193">
    <property type="protein sequence ID" value="GAX23005.1"/>
    <property type="molecule type" value="Genomic_DNA"/>
</dbReference>